<name>A0A653C601_CALMS</name>
<dbReference type="OrthoDB" id="6783029at2759"/>
<evidence type="ECO:0000256" key="1">
    <source>
        <dbReference type="SAM" id="MobiDB-lite"/>
    </source>
</evidence>
<dbReference type="PANTHER" id="PTHR34239:SF2">
    <property type="entry name" value="TRANSPOSABLE ELEMENT P TRANSPOSASE_THAP9 CONSERVED DOMAIN-CONTAINING PROTEIN"/>
    <property type="match status" value="1"/>
</dbReference>
<dbReference type="PANTHER" id="PTHR34239">
    <property type="entry name" value="APPLE DOMAIN-CONTAINING PROTEIN"/>
    <property type="match status" value="1"/>
</dbReference>
<evidence type="ECO:0000313" key="2">
    <source>
        <dbReference type="EMBL" id="VEN42989.1"/>
    </source>
</evidence>
<gene>
    <name evidence="2" type="ORF">CALMAC_LOCUS6290</name>
</gene>
<organism evidence="2 3">
    <name type="scientific">Callosobruchus maculatus</name>
    <name type="common">Southern cowpea weevil</name>
    <name type="synonym">Pulse bruchid</name>
    <dbReference type="NCBI Taxonomy" id="64391"/>
    <lineage>
        <taxon>Eukaryota</taxon>
        <taxon>Metazoa</taxon>
        <taxon>Ecdysozoa</taxon>
        <taxon>Arthropoda</taxon>
        <taxon>Hexapoda</taxon>
        <taxon>Insecta</taxon>
        <taxon>Pterygota</taxon>
        <taxon>Neoptera</taxon>
        <taxon>Endopterygota</taxon>
        <taxon>Coleoptera</taxon>
        <taxon>Polyphaga</taxon>
        <taxon>Cucujiformia</taxon>
        <taxon>Chrysomeloidea</taxon>
        <taxon>Chrysomelidae</taxon>
        <taxon>Bruchinae</taxon>
        <taxon>Bruchini</taxon>
        <taxon>Callosobruchus</taxon>
    </lineage>
</organism>
<keyword evidence="3" id="KW-1185">Reference proteome</keyword>
<reference evidence="2 3" key="1">
    <citation type="submission" date="2019-01" db="EMBL/GenBank/DDBJ databases">
        <authorList>
            <person name="Sayadi A."/>
        </authorList>
    </citation>
    <scope>NUCLEOTIDE SEQUENCE [LARGE SCALE GENOMIC DNA]</scope>
</reference>
<evidence type="ECO:0000313" key="3">
    <source>
        <dbReference type="Proteomes" id="UP000410492"/>
    </source>
</evidence>
<proteinExistence type="predicted"/>
<protein>
    <submittedName>
        <fullName evidence="2">Uncharacterized protein</fullName>
    </submittedName>
</protein>
<accession>A0A653C601</accession>
<feature type="non-terminal residue" evidence="2">
    <location>
        <position position="1"/>
    </location>
</feature>
<dbReference type="Proteomes" id="UP000410492">
    <property type="component" value="Unassembled WGS sequence"/>
</dbReference>
<sequence length="272" mass="29183">RDRDSRSPGGSISRTPPAGHYLSGVAASRSSTGQTARELAVESVPVASQSGGAVRENSASPVLRIDNDVVLTTDALDILGDDPSQVESPGFTLKDAIASRWTYILRNGIGPEELTALIKKYQVPQNCAMLHPPRVNPEIKAIMSPPNVTRDNSHANYQSLLAGGLSALGQALGSLLGQPDQITKGPLSELADAGKILTTLFNNISNTRRQLVLPLFSKPVKEAIENIPPGDLLFAAEIGEKIREAKSLEKVGRDIRQTQRFHPYAPQKRGRG</sequence>
<dbReference type="EMBL" id="CAACVG010006993">
    <property type="protein sequence ID" value="VEN42989.1"/>
    <property type="molecule type" value="Genomic_DNA"/>
</dbReference>
<dbReference type="AlphaFoldDB" id="A0A653C601"/>
<feature type="region of interest" description="Disordered" evidence="1">
    <location>
        <begin position="1"/>
        <end position="40"/>
    </location>
</feature>